<protein>
    <recommendedName>
        <fullName evidence="3">DUF2187 domain-containing protein</fullName>
    </recommendedName>
</protein>
<proteinExistence type="predicted"/>
<dbReference type="EMBL" id="AZGD01000037">
    <property type="protein sequence ID" value="KRM19667.1"/>
    <property type="molecule type" value="Genomic_DNA"/>
</dbReference>
<gene>
    <name evidence="1" type="ORF">FC40_GL001518</name>
</gene>
<sequence length="78" mass="9014">MAEKQVERKIEVSKIGKPFKKGTHVSFTFHRHKYAGMVEKQLQNSAILNFDDEYENTTLAVDAKGKIIISYKKMQLLN</sequence>
<dbReference type="RefSeq" id="WP_081774077.1">
    <property type="nucleotide sequence ID" value="NZ_AZGD01000037.1"/>
</dbReference>
<accession>A0A0R1WXU4</accession>
<name>A0A0R1WXU4_9LACO</name>
<keyword evidence="2" id="KW-1185">Reference proteome</keyword>
<comment type="caution">
    <text evidence="1">The sequence shown here is derived from an EMBL/GenBank/DDBJ whole genome shotgun (WGS) entry which is preliminary data.</text>
</comment>
<evidence type="ECO:0008006" key="3">
    <source>
        <dbReference type="Google" id="ProtNLM"/>
    </source>
</evidence>
<dbReference type="Proteomes" id="UP000051054">
    <property type="component" value="Unassembled WGS sequence"/>
</dbReference>
<dbReference type="PATRIC" id="fig|1423755.3.peg.1607"/>
<dbReference type="eggNOG" id="ENOG502ZU19">
    <property type="taxonomic scope" value="Bacteria"/>
</dbReference>
<organism evidence="1 2">
    <name type="scientific">Ligilactobacillus hayakitensis DSM 18933 = JCM 14209</name>
    <dbReference type="NCBI Taxonomy" id="1423755"/>
    <lineage>
        <taxon>Bacteria</taxon>
        <taxon>Bacillati</taxon>
        <taxon>Bacillota</taxon>
        <taxon>Bacilli</taxon>
        <taxon>Lactobacillales</taxon>
        <taxon>Lactobacillaceae</taxon>
        <taxon>Ligilactobacillus</taxon>
    </lineage>
</organism>
<dbReference type="AlphaFoldDB" id="A0A0R1WXU4"/>
<evidence type="ECO:0000313" key="1">
    <source>
        <dbReference type="EMBL" id="KRM19667.1"/>
    </source>
</evidence>
<reference evidence="1 2" key="1">
    <citation type="journal article" date="2015" name="Genome Announc.">
        <title>Expanding the biotechnology potential of lactobacilli through comparative genomics of 213 strains and associated genera.</title>
        <authorList>
            <person name="Sun Z."/>
            <person name="Harris H.M."/>
            <person name="McCann A."/>
            <person name="Guo C."/>
            <person name="Argimon S."/>
            <person name="Zhang W."/>
            <person name="Yang X."/>
            <person name="Jeffery I.B."/>
            <person name="Cooney J.C."/>
            <person name="Kagawa T.F."/>
            <person name="Liu W."/>
            <person name="Song Y."/>
            <person name="Salvetti E."/>
            <person name="Wrobel A."/>
            <person name="Rasinkangas P."/>
            <person name="Parkhill J."/>
            <person name="Rea M.C."/>
            <person name="O'Sullivan O."/>
            <person name="Ritari J."/>
            <person name="Douillard F.P."/>
            <person name="Paul Ross R."/>
            <person name="Yang R."/>
            <person name="Briner A.E."/>
            <person name="Felis G.E."/>
            <person name="de Vos W.M."/>
            <person name="Barrangou R."/>
            <person name="Klaenhammer T.R."/>
            <person name="Caufield P.W."/>
            <person name="Cui Y."/>
            <person name="Zhang H."/>
            <person name="O'Toole P.W."/>
        </authorList>
    </citation>
    <scope>NUCLEOTIDE SEQUENCE [LARGE SCALE GENOMIC DNA]</scope>
    <source>
        <strain evidence="1 2">DSM 18933</strain>
    </source>
</reference>
<dbReference type="OrthoDB" id="2327589at2"/>
<evidence type="ECO:0000313" key="2">
    <source>
        <dbReference type="Proteomes" id="UP000051054"/>
    </source>
</evidence>